<dbReference type="InterPro" id="IPR018470">
    <property type="entry name" value="Metal-bd_Tp34-typ"/>
</dbReference>
<evidence type="ECO:0000313" key="4">
    <source>
        <dbReference type="EMBL" id="KEQ00123.1"/>
    </source>
</evidence>
<dbReference type="AlphaFoldDB" id="A0A074V3V3"/>
<name>A0A074V3V3_9NEIS</name>
<feature type="signal peptide" evidence="3">
    <location>
        <begin position="1"/>
        <end position="20"/>
    </location>
</feature>
<keyword evidence="2 3" id="KW-0732">Signal</keyword>
<sequence>MLLQKIAIASAALVSMAAFAQEYPMGKPIIKNGMEISGVYLPPITMDTDGMDHSNMHLPASKSDVHMEADIHATEGNPNGFAEGDWIPNLNIEYSITKLTKGKFEHSGKFMSMVANDGPHYGDNIKLNGLGKYRVTYRISPPTANQMARHIDKETGVAPWFKPFEVSWDFDYAGVGRKGSY</sequence>
<gene>
    <name evidence="4" type="ORF">SASC598J21_022360</name>
</gene>
<evidence type="ECO:0008006" key="6">
    <source>
        <dbReference type="Google" id="ProtNLM"/>
    </source>
</evidence>
<evidence type="ECO:0000313" key="5">
    <source>
        <dbReference type="Proteomes" id="UP000027644"/>
    </source>
</evidence>
<dbReference type="Pfam" id="PF10634">
    <property type="entry name" value="Iron_transport"/>
    <property type="match status" value="1"/>
</dbReference>
<comment type="caution">
    <text evidence="4">The sequence shown here is derived from an EMBL/GenBank/DDBJ whole genome shotgun (WGS) entry which is preliminary data.</text>
</comment>
<proteinExistence type="inferred from homology"/>
<evidence type="ECO:0000256" key="3">
    <source>
        <dbReference type="SAM" id="SignalP"/>
    </source>
</evidence>
<dbReference type="Gene3D" id="2.60.40.2480">
    <property type="entry name" value="Periplasmic metal-binding protein Tp34-type"/>
    <property type="match status" value="1"/>
</dbReference>
<dbReference type="PIRSF" id="PIRSF017018">
    <property type="entry name" value="Tp34"/>
    <property type="match status" value="1"/>
</dbReference>
<evidence type="ECO:0000256" key="2">
    <source>
        <dbReference type="ARBA" id="ARBA00022729"/>
    </source>
</evidence>
<dbReference type="EMBL" id="AVQL01000455">
    <property type="protein sequence ID" value="KEQ00123.1"/>
    <property type="molecule type" value="Genomic_DNA"/>
</dbReference>
<comment type="similarity">
    <text evidence="1">Belongs to the UPF0423 family.</text>
</comment>
<dbReference type="InterPro" id="IPR038482">
    <property type="entry name" value="Tp34-type_sf"/>
</dbReference>
<organism evidence="4 5">
    <name type="scientific">Snodgrassella alvi SCGC AB-598-J21</name>
    <dbReference type="NCBI Taxonomy" id="1385367"/>
    <lineage>
        <taxon>Bacteria</taxon>
        <taxon>Pseudomonadati</taxon>
        <taxon>Pseudomonadota</taxon>
        <taxon>Betaproteobacteria</taxon>
        <taxon>Neisseriales</taxon>
        <taxon>Neisseriaceae</taxon>
        <taxon>Snodgrassella</taxon>
    </lineage>
</organism>
<accession>A0A074V3V3</accession>
<feature type="chain" id="PRO_5001700409" description="Periplasmic protein p19 involved in high-affinity Fe2+ transport" evidence="3">
    <location>
        <begin position="21"/>
        <end position="181"/>
    </location>
</feature>
<protein>
    <recommendedName>
        <fullName evidence="6">Periplasmic protein p19 involved in high-affinity Fe2+ transport</fullName>
    </recommendedName>
</protein>
<reference evidence="4 5" key="1">
    <citation type="journal article" date="2014" name="PLoS Genet.">
        <title>Hidden diversity in honey bee gut symbionts detected by single-cell genomics.</title>
        <authorList>
            <person name="Engel P."/>
            <person name="Stepanauskas R."/>
            <person name="Moran N."/>
        </authorList>
    </citation>
    <scope>NUCLEOTIDE SEQUENCE [LARGE SCALE GENOMIC DNA]</scope>
    <source>
        <strain evidence="4 5">SCGC AB-598-J21</strain>
    </source>
</reference>
<dbReference type="Proteomes" id="UP000027644">
    <property type="component" value="Unassembled WGS sequence"/>
</dbReference>
<evidence type="ECO:0000256" key="1">
    <source>
        <dbReference type="ARBA" id="ARBA00010013"/>
    </source>
</evidence>